<dbReference type="InterPro" id="IPR020843">
    <property type="entry name" value="ER"/>
</dbReference>
<dbReference type="PROSITE" id="PS01162">
    <property type="entry name" value="QOR_ZETA_CRYSTAL"/>
    <property type="match status" value="1"/>
</dbReference>
<dbReference type="GO" id="GO:0016491">
    <property type="term" value="F:oxidoreductase activity"/>
    <property type="evidence" value="ECO:0007669"/>
    <property type="project" value="UniProtKB-KW"/>
</dbReference>
<comment type="caution">
    <text evidence="3">The sequence shown here is derived from an EMBL/GenBank/DDBJ whole genome shotgun (WGS) entry which is preliminary data.</text>
</comment>
<evidence type="ECO:0000313" key="3">
    <source>
        <dbReference type="EMBL" id="RNB50780.1"/>
    </source>
</evidence>
<dbReference type="Pfam" id="PF13602">
    <property type="entry name" value="ADH_zinc_N_2"/>
    <property type="match status" value="1"/>
</dbReference>
<dbReference type="Pfam" id="PF08240">
    <property type="entry name" value="ADH_N"/>
    <property type="match status" value="1"/>
</dbReference>
<dbReference type="SMART" id="SM00829">
    <property type="entry name" value="PKS_ER"/>
    <property type="match status" value="1"/>
</dbReference>
<dbReference type="PROSITE" id="PS00059">
    <property type="entry name" value="ADH_ZINC"/>
    <property type="match status" value="1"/>
</dbReference>
<dbReference type="RefSeq" id="WP_122936110.1">
    <property type="nucleotide sequence ID" value="NZ_JBHSNT010000049.1"/>
</dbReference>
<evidence type="ECO:0000256" key="1">
    <source>
        <dbReference type="ARBA" id="ARBA00023002"/>
    </source>
</evidence>
<accession>A0A3M8AHX0</accession>
<evidence type="ECO:0000313" key="4">
    <source>
        <dbReference type="Proteomes" id="UP000275048"/>
    </source>
</evidence>
<dbReference type="EMBL" id="RHHB01000006">
    <property type="protein sequence ID" value="RNB50780.1"/>
    <property type="molecule type" value="Genomic_DNA"/>
</dbReference>
<organism evidence="3 4">
    <name type="scientific">Agromyces tardus</name>
    <dbReference type="NCBI Taxonomy" id="2583849"/>
    <lineage>
        <taxon>Bacteria</taxon>
        <taxon>Bacillati</taxon>
        <taxon>Actinomycetota</taxon>
        <taxon>Actinomycetes</taxon>
        <taxon>Micrococcales</taxon>
        <taxon>Microbacteriaceae</taxon>
        <taxon>Agromyces</taxon>
    </lineage>
</organism>
<feature type="domain" description="Enoyl reductase (ER)" evidence="2">
    <location>
        <begin position="10"/>
        <end position="309"/>
    </location>
</feature>
<name>A0A3M8AHX0_9MICO</name>
<keyword evidence="4" id="KW-1185">Reference proteome</keyword>
<sequence length="314" mass="33222">MFALRAYAPGEPERLAFEKAPSPDLGPRDVLVRVHASAVSPGELDWPGAWLDHDGTPRVPPIIPGHEVAGLVVAVGPDATGFALGDEVFGYIDAHRDGSDAEYVAVRSDAGELAQKPATLTHAEAAAVPLSALTAWQALFDHGDLQSGQRVLVHGGAGGVGTFAVQFARWRGAHVLATSSERDRSFVGELGADEVIDYRGTRFEDVLTHVDLVLDTVGGDTWSRSWDVIRPGGRLVSIAVPRPPDREVVDGRRAIWFVVRPDVGQLAEIGRLLDAGHVRSIVSDVLPLARGAEAYGPGARRSGPGKVILSVTGG</sequence>
<evidence type="ECO:0000259" key="2">
    <source>
        <dbReference type="SMART" id="SM00829"/>
    </source>
</evidence>
<dbReference type="SUPFAM" id="SSF50129">
    <property type="entry name" value="GroES-like"/>
    <property type="match status" value="1"/>
</dbReference>
<dbReference type="Gene3D" id="3.90.180.10">
    <property type="entry name" value="Medium-chain alcohol dehydrogenases, catalytic domain"/>
    <property type="match status" value="1"/>
</dbReference>
<dbReference type="SUPFAM" id="SSF51735">
    <property type="entry name" value="NAD(P)-binding Rossmann-fold domains"/>
    <property type="match status" value="1"/>
</dbReference>
<dbReference type="InterPro" id="IPR036291">
    <property type="entry name" value="NAD(P)-bd_dom_sf"/>
</dbReference>
<dbReference type="PANTHER" id="PTHR11695">
    <property type="entry name" value="ALCOHOL DEHYDROGENASE RELATED"/>
    <property type="match status" value="1"/>
</dbReference>
<dbReference type="InterPro" id="IPR011032">
    <property type="entry name" value="GroES-like_sf"/>
</dbReference>
<dbReference type="InterPro" id="IPR050700">
    <property type="entry name" value="YIM1/Zinc_Alcohol_DH_Fams"/>
</dbReference>
<gene>
    <name evidence="3" type="ORF">EDM22_05750</name>
</gene>
<dbReference type="InterPro" id="IPR002364">
    <property type="entry name" value="Quin_OxRdtase/zeta-crystal_CS"/>
</dbReference>
<dbReference type="Gene3D" id="3.40.50.720">
    <property type="entry name" value="NAD(P)-binding Rossmann-like Domain"/>
    <property type="match status" value="1"/>
</dbReference>
<reference evidence="3 4" key="1">
    <citation type="submission" date="2018-10" db="EMBL/GenBank/DDBJ databases">
        <title>Isolation, diversity and antibacterial activity of antinobacteria from the wheat rhizosphere soil.</title>
        <authorList>
            <person name="Sun T."/>
        </authorList>
    </citation>
    <scope>NUCLEOTIDE SEQUENCE [LARGE SCALE GENOMIC DNA]</scope>
    <source>
        <strain evidence="3 4">SJ-23</strain>
    </source>
</reference>
<dbReference type="CDD" id="cd05289">
    <property type="entry name" value="MDR_like_2"/>
    <property type="match status" value="1"/>
</dbReference>
<keyword evidence="1" id="KW-0560">Oxidoreductase</keyword>
<dbReference type="PANTHER" id="PTHR11695:SF294">
    <property type="entry name" value="RETICULON-4-INTERACTING PROTEIN 1, MITOCHONDRIAL"/>
    <property type="match status" value="1"/>
</dbReference>
<dbReference type="InterPro" id="IPR013154">
    <property type="entry name" value="ADH-like_N"/>
</dbReference>
<dbReference type="Proteomes" id="UP000275048">
    <property type="component" value="Unassembled WGS sequence"/>
</dbReference>
<dbReference type="OrthoDB" id="3175656at2"/>
<dbReference type="AlphaFoldDB" id="A0A3M8AHX0"/>
<proteinExistence type="predicted"/>
<dbReference type="InterPro" id="IPR002328">
    <property type="entry name" value="ADH_Zn_CS"/>
</dbReference>
<protein>
    <submittedName>
        <fullName evidence="3">NADP-dependent oxidoreductase</fullName>
    </submittedName>
</protein>
<dbReference type="GO" id="GO:0008270">
    <property type="term" value="F:zinc ion binding"/>
    <property type="evidence" value="ECO:0007669"/>
    <property type="project" value="InterPro"/>
</dbReference>